<keyword evidence="2" id="KW-1185">Reference proteome</keyword>
<dbReference type="Proteomes" id="UP000789366">
    <property type="component" value="Unassembled WGS sequence"/>
</dbReference>
<accession>A0ACA9Q931</accession>
<gene>
    <name evidence="1" type="ORF">SPELUC_LOCUS13925</name>
</gene>
<organism evidence="1 2">
    <name type="scientific">Cetraspora pellucida</name>
    <dbReference type="NCBI Taxonomy" id="1433469"/>
    <lineage>
        <taxon>Eukaryota</taxon>
        <taxon>Fungi</taxon>
        <taxon>Fungi incertae sedis</taxon>
        <taxon>Mucoromycota</taxon>
        <taxon>Glomeromycotina</taxon>
        <taxon>Glomeromycetes</taxon>
        <taxon>Diversisporales</taxon>
        <taxon>Gigasporaceae</taxon>
        <taxon>Cetraspora</taxon>
    </lineage>
</organism>
<feature type="non-terminal residue" evidence="1">
    <location>
        <position position="1"/>
    </location>
</feature>
<reference evidence="1" key="1">
    <citation type="submission" date="2021-06" db="EMBL/GenBank/DDBJ databases">
        <authorList>
            <person name="Kallberg Y."/>
            <person name="Tangrot J."/>
            <person name="Rosling A."/>
        </authorList>
    </citation>
    <scope>NUCLEOTIDE SEQUENCE</scope>
    <source>
        <strain evidence="1">28 12/20/2015</strain>
    </source>
</reference>
<evidence type="ECO:0000313" key="1">
    <source>
        <dbReference type="EMBL" id="CAG8742653.1"/>
    </source>
</evidence>
<sequence length="58" mass="6605">SSLCRFDLIDLEDDYYNALESMSQISYIDTYQELSQNSVPDKEGSSSQANYLLIENST</sequence>
<comment type="caution">
    <text evidence="1">The sequence shown here is derived from an EMBL/GenBank/DDBJ whole genome shotgun (WGS) entry which is preliminary data.</text>
</comment>
<evidence type="ECO:0000313" key="2">
    <source>
        <dbReference type="Proteomes" id="UP000789366"/>
    </source>
</evidence>
<protein>
    <submittedName>
        <fullName evidence="1">8621_t:CDS:1</fullName>
    </submittedName>
</protein>
<dbReference type="EMBL" id="CAJVPW010038686">
    <property type="protein sequence ID" value="CAG8742653.1"/>
    <property type="molecule type" value="Genomic_DNA"/>
</dbReference>
<proteinExistence type="predicted"/>
<name>A0ACA9Q931_9GLOM</name>